<evidence type="ECO:0000313" key="2">
    <source>
        <dbReference type="EMBL" id="CAF4979035.1"/>
    </source>
</evidence>
<evidence type="ECO:0000256" key="1">
    <source>
        <dbReference type="SAM" id="MobiDB-lite"/>
    </source>
</evidence>
<proteinExistence type="predicted"/>
<evidence type="ECO:0000313" key="3">
    <source>
        <dbReference type="Proteomes" id="UP000663848"/>
    </source>
</evidence>
<dbReference type="Proteomes" id="UP000663848">
    <property type="component" value="Unassembled WGS sequence"/>
</dbReference>
<feature type="compositionally biased region" description="Basic residues" evidence="1">
    <location>
        <begin position="1"/>
        <end position="16"/>
    </location>
</feature>
<gene>
    <name evidence="2" type="ORF">QYT958_LOCUS35987</name>
</gene>
<reference evidence="2" key="1">
    <citation type="submission" date="2021-02" db="EMBL/GenBank/DDBJ databases">
        <authorList>
            <person name="Nowell W R."/>
        </authorList>
    </citation>
    <scope>NUCLEOTIDE SEQUENCE</scope>
</reference>
<name>A0A821ZGN8_9BILA</name>
<dbReference type="AlphaFoldDB" id="A0A821ZGN8"/>
<feature type="compositionally biased region" description="Polar residues" evidence="1">
    <location>
        <begin position="17"/>
        <end position="52"/>
    </location>
</feature>
<feature type="non-terminal residue" evidence="2">
    <location>
        <position position="1"/>
    </location>
</feature>
<organism evidence="2 3">
    <name type="scientific">Rotaria socialis</name>
    <dbReference type="NCBI Taxonomy" id="392032"/>
    <lineage>
        <taxon>Eukaryota</taxon>
        <taxon>Metazoa</taxon>
        <taxon>Spiralia</taxon>
        <taxon>Gnathifera</taxon>
        <taxon>Rotifera</taxon>
        <taxon>Eurotatoria</taxon>
        <taxon>Bdelloidea</taxon>
        <taxon>Philodinida</taxon>
        <taxon>Philodinidae</taxon>
        <taxon>Rotaria</taxon>
    </lineage>
</organism>
<accession>A0A821ZGN8</accession>
<feature type="region of interest" description="Disordered" evidence="1">
    <location>
        <begin position="1"/>
        <end position="52"/>
    </location>
</feature>
<protein>
    <submittedName>
        <fullName evidence="2">Uncharacterized protein</fullName>
    </submittedName>
</protein>
<dbReference type="EMBL" id="CAJOBR010027974">
    <property type="protein sequence ID" value="CAF4979035.1"/>
    <property type="molecule type" value="Genomic_DNA"/>
</dbReference>
<sequence>NRKHVITQTVPRRRQKSATIQTDEMSNILSTTNKNEKSSVSSQSFSLTHDLI</sequence>
<comment type="caution">
    <text evidence="2">The sequence shown here is derived from an EMBL/GenBank/DDBJ whole genome shotgun (WGS) entry which is preliminary data.</text>
</comment>